<evidence type="ECO:0000313" key="3">
    <source>
        <dbReference type="Proteomes" id="UP001454036"/>
    </source>
</evidence>
<feature type="domain" description="Reverse transcriptase" evidence="1">
    <location>
        <begin position="61"/>
        <end position="118"/>
    </location>
</feature>
<sequence>MCIDFASINKAYPKDCYPLPNIDRLVDSSAGYKVVDFLDAFQGYHRIFIAEEEVEKTTLIGWNMEIYADDMLIKSREAEHHEANLRKSFENLRRNKLRLNPDRCVFGVTSEKFVGYMISQRRIEVNPDKIDAVEAMQSPRTQKEAQCLTGRIAP</sequence>
<gene>
    <name evidence="2" type="ORF">LIER_21660</name>
</gene>
<dbReference type="InterPro" id="IPR043502">
    <property type="entry name" value="DNA/RNA_pol_sf"/>
</dbReference>
<dbReference type="Pfam" id="PF00078">
    <property type="entry name" value="RVT_1"/>
    <property type="match status" value="1"/>
</dbReference>
<protein>
    <recommendedName>
        <fullName evidence="1">Reverse transcriptase domain-containing protein</fullName>
    </recommendedName>
</protein>
<proteinExistence type="predicted"/>
<dbReference type="PANTHER" id="PTHR24559:SF444">
    <property type="entry name" value="REVERSE TRANSCRIPTASE DOMAIN-CONTAINING PROTEIN"/>
    <property type="match status" value="1"/>
</dbReference>
<organism evidence="2 3">
    <name type="scientific">Lithospermum erythrorhizon</name>
    <name type="common">Purple gromwell</name>
    <name type="synonym">Lithospermum officinale var. erythrorhizon</name>
    <dbReference type="NCBI Taxonomy" id="34254"/>
    <lineage>
        <taxon>Eukaryota</taxon>
        <taxon>Viridiplantae</taxon>
        <taxon>Streptophyta</taxon>
        <taxon>Embryophyta</taxon>
        <taxon>Tracheophyta</taxon>
        <taxon>Spermatophyta</taxon>
        <taxon>Magnoliopsida</taxon>
        <taxon>eudicotyledons</taxon>
        <taxon>Gunneridae</taxon>
        <taxon>Pentapetalae</taxon>
        <taxon>asterids</taxon>
        <taxon>lamiids</taxon>
        <taxon>Boraginales</taxon>
        <taxon>Boraginaceae</taxon>
        <taxon>Boraginoideae</taxon>
        <taxon>Lithospermeae</taxon>
        <taxon>Lithospermum</taxon>
    </lineage>
</organism>
<dbReference type="SUPFAM" id="SSF56672">
    <property type="entry name" value="DNA/RNA polymerases"/>
    <property type="match status" value="1"/>
</dbReference>
<dbReference type="InterPro" id="IPR000477">
    <property type="entry name" value="RT_dom"/>
</dbReference>
<evidence type="ECO:0000259" key="1">
    <source>
        <dbReference type="Pfam" id="PF00078"/>
    </source>
</evidence>
<dbReference type="Gene3D" id="3.30.70.270">
    <property type="match status" value="1"/>
</dbReference>
<dbReference type="Proteomes" id="UP001454036">
    <property type="component" value="Unassembled WGS sequence"/>
</dbReference>
<keyword evidence="3" id="KW-1185">Reference proteome</keyword>
<accession>A0AAV3QS19</accession>
<dbReference type="CDD" id="cd01647">
    <property type="entry name" value="RT_LTR"/>
    <property type="match status" value="1"/>
</dbReference>
<dbReference type="InterPro" id="IPR043128">
    <property type="entry name" value="Rev_trsase/Diguanyl_cyclase"/>
</dbReference>
<dbReference type="EMBL" id="BAABME010005753">
    <property type="protein sequence ID" value="GAA0166524.1"/>
    <property type="molecule type" value="Genomic_DNA"/>
</dbReference>
<evidence type="ECO:0000313" key="2">
    <source>
        <dbReference type="EMBL" id="GAA0166524.1"/>
    </source>
</evidence>
<dbReference type="PANTHER" id="PTHR24559">
    <property type="entry name" value="TRANSPOSON TY3-I GAG-POL POLYPROTEIN"/>
    <property type="match status" value="1"/>
</dbReference>
<reference evidence="2 3" key="1">
    <citation type="submission" date="2024-01" db="EMBL/GenBank/DDBJ databases">
        <title>The complete chloroplast genome sequence of Lithospermum erythrorhizon: insights into the phylogenetic relationship among Boraginaceae species and the maternal lineages of purple gromwells.</title>
        <authorList>
            <person name="Okada T."/>
            <person name="Watanabe K."/>
        </authorList>
    </citation>
    <scope>NUCLEOTIDE SEQUENCE [LARGE SCALE GENOMIC DNA]</scope>
</reference>
<dbReference type="InterPro" id="IPR053134">
    <property type="entry name" value="RNA-dir_DNA_polymerase"/>
</dbReference>
<name>A0AAV3QS19_LITER</name>
<dbReference type="AlphaFoldDB" id="A0AAV3QS19"/>
<comment type="caution">
    <text evidence="2">The sequence shown here is derived from an EMBL/GenBank/DDBJ whole genome shotgun (WGS) entry which is preliminary data.</text>
</comment>